<keyword evidence="3" id="KW-1185">Reference proteome</keyword>
<sequence length="116" mass="12574">MIYWKADVTAMMAASPSGWKCAEYLMGNHVIAERMFRHDPAVMLHAPLRTVIYEDSRGQTRFAVDQPSTFFASYGDPAITEVGHHLDRLVAQLLDALGAAVPAELGELGELGDAGG</sequence>
<dbReference type="Proteomes" id="UP000249340">
    <property type="component" value="Chromosome"/>
</dbReference>
<dbReference type="AlphaFoldDB" id="A0A345T5J3"/>
<protein>
    <submittedName>
        <fullName evidence="2">DUF302 domain-containing protein</fullName>
    </submittedName>
</protein>
<evidence type="ECO:0000313" key="2">
    <source>
        <dbReference type="EMBL" id="AXI81248.1"/>
    </source>
</evidence>
<name>A0A345T5J3_9ACTN</name>
<dbReference type="SUPFAM" id="SSF103247">
    <property type="entry name" value="TT1751-like"/>
    <property type="match status" value="1"/>
</dbReference>
<dbReference type="InterPro" id="IPR035923">
    <property type="entry name" value="TT1751-like_sf"/>
</dbReference>
<gene>
    <name evidence="2" type="ORF">C7M71_006860</name>
</gene>
<evidence type="ECO:0000259" key="1">
    <source>
        <dbReference type="Pfam" id="PF03625"/>
    </source>
</evidence>
<dbReference type="CDD" id="cd14797">
    <property type="entry name" value="DUF302"/>
    <property type="match status" value="1"/>
</dbReference>
<dbReference type="KEGG" id="stri:C7M71_006860"/>
<dbReference type="InterPro" id="IPR005180">
    <property type="entry name" value="DUF302"/>
</dbReference>
<proteinExistence type="predicted"/>
<reference evidence="3" key="1">
    <citation type="submission" date="2018-07" db="EMBL/GenBank/DDBJ databases">
        <title>Streptacidiphilus bronchialis DSM 106435 chromosome.</title>
        <authorList>
            <person name="Batra D."/>
            <person name="Gulvik C.A."/>
        </authorList>
    </citation>
    <scope>NUCLEOTIDE SEQUENCE [LARGE SCALE GENOMIC DNA]</scope>
    <source>
        <strain evidence="3">DSM 106435</strain>
    </source>
</reference>
<organism evidence="2 3">
    <name type="scientific">Peterkaempfera bronchialis</name>
    <dbReference type="NCBI Taxonomy" id="2126346"/>
    <lineage>
        <taxon>Bacteria</taxon>
        <taxon>Bacillati</taxon>
        <taxon>Actinomycetota</taxon>
        <taxon>Actinomycetes</taxon>
        <taxon>Kitasatosporales</taxon>
        <taxon>Streptomycetaceae</taxon>
        <taxon>Peterkaempfera</taxon>
    </lineage>
</organism>
<evidence type="ECO:0000313" key="3">
    <source>
        <dbReference type="Proteomes" id="UP000249340"/>
    </source>
</evidence>
<dbReference type="Pfam" id="PF03625">
    <property type="entry name" value="DUF302"/>
    <property type="match status" value="1"/>
</dbReference>
<dbReference type="EMBL" id="CP031264">
    <property type="protein sequence ID" value="AXI81248.1"/>
    <property type="molecule type" value="Genomic_DNA"/>
</dbReference>
<accession>A0A345T5J3</accession>
<dbReference type="OrthoDB" id="3358967at2"/>
<feature type="domain" description="DUF302" evidence="1">
    <location>
        <begin position="25"/>
        <end position="67"/>
    </location>
</feature>
<dbReference type="Gene3D" id="3.30.310.70">
    <property type="entry name" value="TT1751-like domain"/>
    <property type="match status" value="1"/>
</dbReference>